<proteinExistence type="predicted"/>
<dbReference type="EMBL" id="CP042912">
    <property type="protein sequence ID" value="QEG20281.1"/>
    <property type="molecule type" value="Genomic_DNA"/>
</dbReference>
<keyword evidence="4" id="KW-1185">Reference proteome</keyword>
<gene>
    <name evidence="3" type="ORF">MFFC18_01280</name>
</gene>
<dbReference type="AlphaFoldDB" id="A0A5B9PAY0"/>
<sequence length="336" mass="37575">MKYLITGCAGFIGSRVAAKLLGEGHQVHGVDDLNDYYDISLKFHRLEPLLMQVGFSFDQAGIENRDQVDRIFEQHKFDAVINLAAAVGVRYSLENPHVYMTTNGVGNLNLLEAMRHAGVRKYVLASTSSLYAGQQMPFLESLPVNTPISPYAASKKAAESMAWSYHHLFDIDVSVVRYFTVYGPAGRPDMGIFRFVRWIAEGEPIQIFGDGEQSRDFTFVDDIAEGTVRALKPLGFEIINLGGGEKPVSLNAIIQKLASRFGRKPMVEYRDPHEADMQSTWADISKAKQLLDWEPTISIDDGLEQCADWYLYNLPWAREIQLDRPAPKSAPALKVG</sequence>
<evidence type="ECO:0000313" key="3">
    <source>
        <dbReference type="EMBL" id="QEG20281.1"/>
    </source>
</evidence>
<accession>A0A5B9PAY0</accession>
<dbReference type="GO" id="GO:0003978">
    <property type="term" value="F:UDP-glucose 4-epimerase activity"/>
    <property type="evidence" value="ECO:0007669"/>
    <property type="project" value="UniProtKB-EC"/>
</dbReference>
<dbReference type="InterPro" id="IPR036291">
    <property type="entry name" value="NAD(P)-bd_dom_sf"/>
</dbReference>
<name>A0A5B9PAY0_9BACT</name>
<dbReference type="OrthoDB" id="258549at2"/>
<dbReference type="Pfam" id="PF01370">
    <property type="entry name" value="Epimerase"/>
    <property type="match status" value="1"/>
</dbReference>
<dbReference type="RefSeq" id="WP_075082912.1">
    <property type="nucleotide sequence ID" value="NZ_CP042912.1"/>
</dbReference>
<dbReference type="Proteomes" id="UP000322214">
    <property type="component" value="Chromosome"/>
</dbReference>
<feature type="domain" description="NAD-dependent epimerase/dehydratase" evidence="2">
    <location>
        <begin position="4"/>
        <end position="242"/>
    </location>
</feature>
<dbReference type="PRINTS" id="PR01713">
    <property type="entry name" value="NUCEPIMERASE"/>
</dbReference>
<evidence type="ECO:0000256" key="1">
    <source>
        <dbReference type="ARBA" id="ARBA00023027"/>
    </source>
</evidence>
<dbReference type="SUPFAM" id="SSF51735">
    <property type="entry name" value="NAD(P)-binding Rossmann-fold domains"/>
    <property type="match status" value="1"/>
</dbReference>
<organism evidence="3 4">
    <name type="scientific">Mariniblastus fucicola</name>
    <dbReference type="NCBI Taxonomy" id="980251"/>
    <lineage>
        <taxon>Bacteria</taxon>
        <taxon>Pseudomonadati</taxon>
        <taxon>Planctomycetota</taxon>
        <taxon>Planctomycetia</taxon>
        <taxon>Pirellulales</taxon>
        <taxon>Pirellulaceae</taxon>
        <taxon>Mariniblastus</taxon>
    </lineage>
</organism>
<dbReference type="KEGG" id="mff:MFFC18_01280"/>
<dbReference type="EC" id="5.1.3.2" evidence="3"/>
<dbReference type="Gene3D" id="3.40.50.720">
    <property type="entry name" value="NAD(P)-binding Rossmann-like Domain"/>
    <property type="match status" value="1"/>
</dbReference>
<dbReference type="InterPro" id="IPR001509">
    <property type="entry name" value="Epimerase_deHydtase"/>
</dbReference>
<protein>
    <submittedName>
        <fullName evidence="3">UDP-glucose 4-epimerase</fullName>
        <ecNumber evidence="3">5.1.3.2</ecNumber>
    </submittedName>
</protein>
<evidence type="ECO:0000313" key="4">
    <source>
        <dbReference type="Proteomes" id="UP000322214"/>
    </source>
</evidence>
<dbReference type="PANTHER" id="PTHR43574">
    <property type="entry name" value="EPIMERASE-RELATED"/>
    <property type="match status" value="1"/>
</dbReference>
<reference evidence="3 4" key="1">
    <citation type="submission" date="2019-08" db="EMBL/GenBank/DDBJ databases">
        <title>Deep-cultivation of Planctomycetes and their phenomic and genomic characterization uncovers novel biology.</title>
        <authorList>
            <person name="Wiegand S."/>
            <person name="Jogler M."/>
            <person name="Boedeker C."/>
            <person name="Pinto D."/>
            <person name="Vollmers J."/>
            <person name="Rivas-Marin E."/>
            <person name="Kohn T."/>
            <person name="Peeters S.H."/>
            <person name="Heuer A."/>
            <person name="Rast P."/>
            <person name="Oberbeckmann S."/>
            <person name="Bunk B."/>
            <person name="Jeske O."/>
            <person name="Meyerdierks A."/>
            <person name="Storesund J.E."/>
            <person name="Kallscheuer N."/>
            <person name="Luecker S."/>
            <person name="Lage O.M."/>
            <person name="Pohl T."/>
            <person name="Merkel B.J."/>
            <person name="Hornburger P."/>
            <person name="Mueller R.-W."/>
            <person name="Bruemmer F."/>
            <person name="Labrenz M."/>
            <person name="Spormann A.M."/>
            <person name="Op den Camp H."/>
            <person name="Overmann J."/>
            <person name="Amann R."/>
            <person name="Jetten M.S.M."/>
            <person name="Mascher T."/>
            <person name="Medema M.H."/>
            <person name="Devos D.P."/>
            <person name="Kaster A.-K."/>
            <person name="Ovreas L."/>
            <person name="Rohde M."/>
            <person name="Galperin M.Y."/>
            <person name="Jogler C."/>
        </authorList>
    </citation>
    <scope>NUCLEOTIDE SEQUENCE [LARGE SCALE GENOMIC DNA]</scope>
    <source>
        <strain evidence="3 4">FC18</strain>
    </source>
</reference>
<evidence type="ECO:0000259" key="2">
    <source>
        <dbReference type="Pfam" id="PF01370"/>
    </source>
</evidence>
<dbReference type="STRING" id="980251.GCA_001642875_05087"/>
<keyword evidence="3" id="KW-0413">Isomerase</keyword>
<keyword evidence="1" id="KW-0520">NAD</keyword>